<sequence>MATPQEVLIILAKTGLPDVDENSDLANDSRFDSVKLITFILLIEEAFGIRLDLKGFEKKQFRNVIAIAEAINQQS</sequence>
<dbReference type="InterPro" id="IPR009081">
    <property type="entry name" value="PP-bd_ACP"/>
</dbReference>
<gene>
    <name evidence="2" type="ORF">EHSB41UT_00857</name>
</gene>
<dbReference type="Proteomes" id="UP000196573">
    <property type="component" value="Unassembled WGS sequence"/>
</dbReference>
<feature type="domain" description="Carrier" evidence="1">
    <location>
        <begin position="1"/>
        <end position="75"/>
    </location>
</feature>
<dbReference type="Gene3D" id="1.10.1200.10">
    <property type="entry name" value="ACP-like"/>
    <property type="match status" value="1"/>
</dbReference>
<protein>
    <recommendedName>
        <fullName evidence="1">Carrier domain-containing protein</fullName>
    </recommendedName>
</protein>
<dbReference type="EMBL" id="FWPT01000002">
    <property type="protein sequence ID" value="SMA38232.1"/>
    <property type="molecule type" value="Genomic_DNA"/>
</dbReference>
<evidence type="ECO:0000313" key="2">
    <source>
        <dbReference type="EMBL" id="SMA38232.1"/>
    </source>
</evidence>
<proteinExistence type="predicted"/>
<dbReference type="OrthoDB" id="771003at2"/>
<dbReference type="RefSeq" id="WP_087107253.1">
    <property type="nucleotide sequence ID" value="NZ_CBCSCN010000001.1"/>
</dbReference>
<evidence type="ECO:0000259" key="1">
    <source>
        <dbReference type="PROSITE" id="PS50075"/>
    </source>
</evidence>
<dbReference type="Pfam" id="PF00550">
    <property type="entry name" value="PP-binding"/>
    <property type="match status" value="1"/>
</dbReference>
<name>A0A1X7AGB8_9GAMM</name>
<dbReference type="SUPFAM" id="SSF47336">
    <property type="entry name" value="ACP-like"/>
    <property type="match status" value="1"/>
</dbReference>
<keyword evidence="3" id="KW-1185">Reference proteome</keyword>
<dbReference type="AlphaFoldDB" id="A0A1X7AGB8"/>
<organism evidence="2 3">
    <name type="scientific">Parendozoicomonas haliclonae</name>
    <dbReference type="NCBI Taxonomy" id="1960125"/>
    <lineage>
        <taxon>Bacteria</taxon>
        <taxon>Pseudomonadati</taxon>
        <taxon>Pseudomonadota</taxon>
        <taxon>Gammaproteobacteria</taxon>
        <taxon>Oceanospirillales</taxon>
        <taxon>Endozoicomonadaceae</taxon>
        <taxon>Parendozoicomonas</taxon>
    </lineage>
</organism>
<evidence type="ECO:0000313" key="3">
    <source>
        <dbReference type="Proteomes" id="UP000196573"/>
    </source>
</evidence>
<dbReference type="PROSITE" id="PS50075">
    <property type="entry name" value="CARRIER"/>
    <property type="match status" value="1"/>
</dbReference>
<accession>A0A1X7AGB8</accession>
<dbReference type="InterPro" id="IPR036736">
    <property type="entry name" value="ACP-like_sf"/>
</dbReference>
<reference evidence="2 3" key="1">
    <citation type="submission" date="2017-03" db="EMBL/GenBank/DDBJ databases">
        <authorList>
            <person name="Afonso C.L."/>
            <person name="Miller P.J."/>
            <person name="Scott M.A."/>
            <person name="Spackman E."/>
            <person name="Goraichik I."/>
            <person name="Dimitrov K.M."/>
            <person name="Suarez D.L."/>
            <person name="Swayne D.E."/>
        </authorList>
    </citation>
    <scope>NUCLEOTIDE SEQUENCE [LARGE SCALE GENOMIC DNA]</scope>
    <source>
        <strain evidence="2">SB41UT1</strain>
    </source>
</reference>